<feature type="compositionally biased region" description="Low complexity" evidence="1">
    <location>
        <begin position="62"/>
        <end position="72"/>
    </location>
</feature>
<reference evidence="3" key="1">
    <citation type="journal article" date="2017" name="bioRxiv">
        <title>Comparative analysis of the genomes of Stylophora pistillata and Acropora digitifera provides evidence for extensive differences between species of corals.</title>
        <authorList>
            <person name="Voolstra C.R."/>
            <person name="Li Y."/>
            <person name="Liew Y.J."/>
            <person name="Baumgarten S."/>
            <person name="Zoccola D."/>
            <person name="Flot J.-F."/>
            <person name="Tambutte S."/>
            <person name="Allemand D."/>
            <person name="Aranda M."/>
        </authorList>
    </citation>
    <scope>NUCLEOTIDE SEQUENCE [LARGE SCALE GENOMIC DNA]</scope>
</reference>
<evidence type="ECO:0000256" key="1">
    <source>
        <dbReference type="SAM" id="MobiDB-lite"/>
    </source>
</evidence>
<feature type="region of interest" description="Disordered" evidence="1">
    <location>
        <begin position="52"/>
        <end position="105"/>
    </location>
</feature>
<dbReference type="Proteomes" id="UP000225706">
    <property type="component" value="Unassembled WGS sequence"/>
</dbReference>
<sequence length="218" mass="24608">MAARQKTCMICGLSDGHTLMDCPYRCEFSGVSVKNCEYHDSNIVSSVLALEAPEKEGRRTETSTSTPATPQAAREKRKGGTDDWFGKSNKSGQKRPEKTVPEKKFKEAKNDLQAAMKQLKKSEELNRKKEEDYQETIAALERRIEELEELVSTGKSEQKSAATEVDTDDGTDQTSDTDIGDDDFIEDDNWEMKQKTMKKEQRVLKKRLKVSSCALLNN</sequence>
<protein>
    <submittedName>
        <fullName evidence="2">Uncharacterized protein</fullName>
    </submittedName>
</protein>
<feature type="region of interest" description="Disordered" evidence="1">
    <location>
        <begin position="150"/>
        <end position="186"/>
    </location>
</feature>
<keyword evidence="3" id="KW-1185">Reference proteome</keyword>
<feature type="compositionally biased region" description="Basic and acidic residues" evidence="1">
    <location>
        <begin position="94"/>
        <end position="105"/>
    </location>
</feature>
<dbReference type="EMBL" id="LSMT01000747">
    <property type="protein sequence ID" value="PFX14676.1"/>
    <property type="molecule type" value="Genomic_DNA"/>
</dbReference>
<feature type="compositionally biased region" description="Basic and acidic residues" evidence="1">
    <location>
        <begin position="52"/>
        <end position="61"/>
    </location>
</feature>
<evidence type="ECO:0000313" key="2">
    <source>
        <dbReference type="EMBL" id="PFX14676.1"/>
    </source>
</evidence>
<organism evidence="2 3">
    <name type="scientific">Stylophora pistillata</name>
    <name type="common">Smooth cauliflower coral</name>
    <dbReference type="NCBI Taxonomy" id="50429"/>
    <lineage>
        <taxon>Eukaryota</taxon>
        <taxon>Metazoa</taxon>
        <taxon>Cnidaria</taxon>
        <taxon>Anthozoa</taxon>
        <taxon>Hexacorallia</taxon>
        <taxon>Scleractinia</taxon>
        <taxon>Astrocoeniina</taxon>
        <taxon>Pocilloporidae</taxon>
        <taxon>Stylophora</taxon>
    </lineage>
</organism>
<comment type="caution">
    <text evidence="2">The sequence shown here is derived from an EMBL/GenBank/DDBJ whole genome shotgun (WGS) entry which is preliminary data.</text>
</comment>
<accession>A0A2B4RC06</accession>
<name>A0A2B4RC06_STYPI</name>
<evidence type="ECO:0000313" key="3">
    <source>
        <dbReference type="Proteomes" id="UP000225706"/>
    </source>
</evidence>
<proteinExistence type="predicted"/>
<gene>
    <name evidence="2" type="ORF">AWC38_SpisGene21149</name>
</gene>
<dbReference type="AlphaFoldDB" id="A0A2B4RC06"/>